<dbReference type="EMBL" id="JAABLQ010000001">
    <property type="protein sequence ID" value="NBN76945.1"/>
    <property type="molecule type" value="Genomic_DNA"/>
</dbReference>
<feature type="region of interest" description="Disordered" evidence="1">
    <location>
        <begin position="52"/>
        <end position="372"/>
    </location>
</feature>
<feature type="compositionally biased region" description="Low complexity" evidence="1">
    <location>
        <begin position="264"/>
        <end position="290"/>
    </location>
</feature>
<sequence>MDEQTVSSGIRFGGAVVASLVLHIVLAGLILAGAPSFLPSPPQTVVDVTLVAPPELPQPEPSQPEQPQPEPQQPDQPQPEQPAPPPAPAPEAVPEAVPEATAPPAPPVPDPAPVDPAPAPVEQPQAEPQPQAATAPLPVLVPVVEFGEEDSGPEAQADGSAAAAPQAEASEDAGLSAPETVTADAAAAEEGGAGGGAAGDGTAREGEAGDGEAGPDGPEAVADPVADPVAEAGAEAADEGAPDASPGAGAEVSEASPEARVEDPTVAEAAADPEAPAAPAAGAIGAVAARPGDRPELQESPADGPGLLPDPEAASTLVGPLMAAAPPKPKPPVSGRQTASAEATPPPGAIRPGRAGSGEGTGSGSGSGVLAELSPSRRLFSNTLSGDSRARTAMRGMPREQRADLLCMTELRAQLRAASRTYDPEILPTFRLRAGTILATERAGFRAGGYWYDVAFRCEMDEGITRVVAFAFKVRGAVPRGEWAARGFPAD</sequence>
<name>A0A7X5F1B8_9HYPH</name>
<proteinExistence type="predicted"/>
<evidence type="ECO:0000313" key="4">
    <source>
        <dbReference type="Proteomes" id="UP000586722"/>
    </source>
</evidence>
<keyword evidence="4" id="KW-1185">Reference proteome</keyword>
<keyword evidence="2" id="KW-1133">Transmembrane helix</keyword>
<evidence type="ECO:0000256" key="1">
    <source>
        <dbReference type="SAM" id="MobiDB-lite"/>
    </source>
</evidence>
<accession>A0A7X5F1B8</accession>
<keyword evidence="2" id="KW-0812">Transmembrane</keyword>
<feature type="compositionally biased region" description="Pro residues" evidence="1">
    <location>
        <begin position="54"/>
        <end position="91"/>
    </location>
</feature>
<feature type="compositionally biased region" description="Low complexity" evidence="1">
    <location>
        <begin position="153"/>
        <end position="190"/>
    </location>
</feature>
<keyword evidence="2" id="KW-0472">Membrane</keyword>
<dbReference type="InterPro" id="IPR009273">
    <property type="entry name" value="DUF930"/>
</dbReference>
<evidence type="ECO:0000256" key="2">
    <source>
        <dbReference type="SAM" id="Phobius"/>
    </source>
</evidence>
<feature type="transmembrane region" description="Helical" evidence="2">
    <location>
        <begin position="12"/>
        <end position="34"/>
    </location>
</feature>
<reference evidence="4" key="1">
    <citation type="submission" date="2020-01" db="EMBL/GenBank/DDBJ databases">
        <authorList>
            <person name="Fang Y."/>
            <person name="Sun R."/>
            <person name="Nie L."/>
            <person name="He J."/>
            <person name="Hao L."/>
            <person name="Wang L."/>
            <person name="Su S."/>
            <person name="Lv E."/>
            <person name="Zhang Z."/>
            <person name="Xie R."/>
            <person name="Liu H."/>
        </authorList>
    </citation>
    <scope>NUCLEOTIDE SEQUENCE [LARGE SCALE GENOMIC DNA]</scope>
    <source>
        <strain evidence="4">XCT-53</strain>
    </source>
</reference>
<protein>
    <submittedName>
        <fullName evidence="3">DUF930 domain-containing protein</fullName>
    </submittedName>
</protein>
<dbReference type="RefSeq" id="WP_161707693.1">
    <property type="nucleotide sequence ID" value="NZ_JAABLQ010000001.1"/>
</dbReference>
<feature type="compositionally biased region" description="Low complexity" evidence="1">
    <location>
        <begin position="122"/>
        <end position="145"/>
    </location>
</feature>
<feature type="compositionally biased region" description="Pro residues" evidence="1">
    <location>
        <begin position="101"/>
        <end position="121"/>
    </location>
</feature>
<feature type="compositionally biased region" description="Low complexity" evidence="1">
    <location>
        <begin position="215"/>
        <end position="235"/>
    </location>
</feature>
<dbReference type="AlphaFoldDB" id="A0A7X5F1B8"/>
<dbReference type="Pfam" id="PF06059">
    <property type="entry name" value="DUF930"/>
    <property type="match status" value="1"/>
</dbReference>
<gene>
    <name evidence="3" type="ORF">GWI72_01540</name>
</gene>
<dbReference type="Proteomes" id="UP000586722">
    <property type="component" value="Unassembled WGS sequence"/>
</dbReference>
<evidence type="ECO:0000313" key="3">
    <source>
        <dbReference type="EMBL" id="NBN76945.1"/>
    </source>
</evidence>
<organism evidence="3 4">
    <name type="scientific">Pannonibacter tanglangensis</name>
    <dbReference type="NCBI Taxonomy" id="2750084"/>
    <lineage>
        <taxon>Bacteria</taxon>
        <taxon>Pseudomonadati</taxon>
        <taxon>Pseudomonadota</taxon>
        <taxon>Alphaproteobacteria</taxon>
        <taxon>Hyphomicrobiales</taxon>
        <taxon>Stappiaceae</taxon>
        <taxon>Pannonibacter</taxon>
    </lineage>
</organism>
<feature type="compositionally biased region" description="Low complexity" evidence="1">
    <location>
        <begin position="242"/>
        <end position="251"/>
    </location>
</feature>
<feature type="compositionally biased region" description="Gly residues" evidence="1">
    <location>
        <begin position="355"/>
        <end position="367"/>
    </location>
</feature>
<comment type="caution">
    <text evidence="3">The sequence shown here is derived from an EMBL/GenBank/DDBJ whole genome shotgun (WGS) entry which is preliminary data.</text>
</comment>